<dbReference type="EMBL" id="BARW01000587">
    <property type="protein sequence ID" value="GAI66470.1"/>
    <property type="molecule type" value="Genomic_DNA"/>
</dbReference>
<comment type="caution">
    <text evidence="1">The sequence shown here is derived from an EMBL/GenBank/DDBJ whole genome shotgun (WGS) entry which is preliminary data.</text>
</comment>
<evidence type="ECO:0008006" key="2">
    <source>
        <dbReference type="Google" id="ProtNLM"/>
    </source>
</evidence>
<gene>
    <name evidence="1" type="ORF">S12H4_02405</name>
</gene>
<dbReference type="AlphaFoldDB" id="X1RTG9"/>
<evidence type="ECO:0000313" key="1">
    <source>
        <dbReference type="EMBL" id="GAI66470.1"/>
    </source>
</evidence>
<reference evidence="1" key="1">
    <citation type="journal article" date="2014" name="Front. Microbiol.">
        <title>High frequency of phylogenetically diverse reductive dehalogenase-homologous genes in deep subseafloor sedimentary metagenomes.</title>
        <authorList>
            <person name="Kawai M."/>
            <person name="Futagami T."/>
            <person name="Toyoda A."/>
            <person name="Takaki Y."/>
            <person name="Nishi S."/>
            <person name="Hori S."/>
            <person name="Arai W."/>
            <person name="Tsubouchi T."/>
            <person name="Morono Y."/>
            <person name="Uchiyama I."/>
            <person name="Ito T."/>
            <person name="Fujiyama A."/>
            <person name="Inagaki F."/>
            <person name="Takami H."/>
        </authorList>
    </citation>
    <scope>NUCLEOTIDE SEQUENCE</scope>
    <source>
        <strain evidence="1">Expedition CK06-06</strain>
    </source>
</reference>
<protein>
    <recommendedName>
        <fullName evidence="2">TonB-dependent receptor-like beta-barrel domain-containing protein</fullName>
    </recommendedName>
</protein>
<accession>X1RTG9</accession>
<proteinExistence type="predicted"/>
<organism evidence="1">
    <name type="scientific">marine sediment metagenome</name>
    <dbReference type="NCBI Taxonomy" id="412755"/>
    <lineage>
        <taxon>unclassified sequences</taxon>
        <taxon>metagenomes</taxon>
        <taxon>ecological metagenomes</taxon>
    </lineage>
</organism>
<sequence>PYRKKDWINDLDTTWYDAHRDTSDNSLYNVPDLLTYKDLLFLGEVNASIEGPIPFDKDTRFFIGGNYLNKESYMPFGYELSRSANAKLTRNSSKPVAIRKC</sequence>
<feature type="non-terminal residue" evidence="1">
    <location>
        <position position="1"/>
    </location>
</feature>
<name>X1RTG9_9ZZZZ</name>